<gene>
    <name evidence="3" type="ORF">SCHPADRAFT_886288</name>
</gene>
<name>A0A0H2S279_9AGAM</name>
<evidence type="ECO:0000313" key="3">
    <source>
        <dbReference type="EMBL" id="KLO18405.1"/>
    </source>
</evidence>
<dbReference type="PROSITE" id="PS00299">
    <property type="entry name" value="UBIQUITIN_1"/>
    <property type="match status" value="1"/>
</dbReference>
<evidence type="ECO:0000313" key="4">
    <source>
        <dbReference type="Proteomes" id="UP000053477"/>
    </source>
</evidence>
<evidence type="ECO:0000256" key="1">
    <source>
        <dbReference type="SAM" id="MobiDB-lite"/>
    </source>
</evidence>
<dbReference type="Pfam" id="PF00240">
    <property type="entry name" value="ubiquitin"/>
    <property type="match status" value="1"/>
</dbReference>
<proteinExistence type="predicted"/>
<keyword evidence="4" id="KW-1185">Reference proteome</keyword>
<dbReference type="SMART" id="SM00213">
    <property type="entry name" value="UBQ"/>
    <property type="match status" value="1"/>
</dbReference>
<dbReference type="InterPro" id="IPR029071">
    <property type="entry name" value="Ubiquitin-like_domsf"/>
</dbReference>
<feature type="region of interest" description="Disordered" evidence="1">
    <location>
        <begin position="33"/>
        <end position="96"/>
    </location>
</feature>
<organism evidence="3 4">
    <name type="scientific">Schizopora paradoxa</name>
    <dbReference type="NCBI Taxonomy" id="27342"/>
    <lineage>
        <taxon>Eukaryota</taxon>
        <taxon>Fungi</taxon>
        <taxon>Dikarya</taxon>
        <taxon>Basidiomycota</taxon>
        <taxon>Agaricomycotina</taxon>
        <taxon>Agaricomycetes</taxon>
        <taxon>Hymenochaetales</taxon>
        <taxon>Schizoporaceae</taxon>
        <taxon>Schizopora</taxon>
    </lineage>
</organism>
<dbReference type="Gene3D" id="3.10.20.90">
    <property type="entry name" value="Phosphatidylinositol 3-kinase Catalytic Subunit, Chain A, domain 1"/>
    <property type="match status" value="1"/>
</dbReference>
<dbReference type="PANTHER" id="PTHR10666">
    <property type="entry name" value="UBIQUITIN"/>
    <property type="match status" value="1"/>
</dbReference>
<feature type="compositionally biased region" description="Polar residues" evidence="1">
    <location>
        <begin position="72"/>
        <end position="81"/>
    </location>
</feature>
<dbReference type="EMBL" id="KQ085895">
    <property type="protein sequence ID" value="KLO18405.1"/>
    <property type="molecule type" value="Genomic_DNA"/>
</dbReference>
<dbReference type="STRING" id="27342.A0A0H2S279"/>
<dbReference type="InterPro" id="IPR050158">
    <property type="entry name" value="Ubiquitin_ubiquitin-like"/>
</dbReference>
<sequence>MSGKIRNIAIIHVKTLTGNTIDVELDLDDGEWRKQEADSQQNATDAEVVEDVQSREERNDNTMTNLGEVESVDTNDSNSSAVAMETNENDSAKKKKKAMVPDLKERIFEVQGIPPKQQRLVFRGKQLTDEDELDKLGVKEETVHLVLALRGGCL</sequence>
<feature type="domain" description="Ubiquitin-like" evidence="2">
    <location>
        <begin position="100"/>
        <end position="142"/>
    </location>
</feature>
<accession>A0A0H2S279</accession>
<dbReference type="InterPro" id="IPR019954">
    <property type="entry name" value="Ubiquitin_CS"/>
</dbReference>
<dbReference type="Proteomes" id="UP000053477">
    <property type="component" value="Unassembled WGS sequence"/>
</dbReference>
<reference evidence="3 4" key="1">
    <citation type="submission" date="2015-04" db="EMBL/GenBank/DDBJ databases">
        <title>Complete genome sequence of Schizopora paradoxa KUC8140, a cosmopolitan wood degrader in East Asia.</title>
        <authorList>
            <consortium name="DOE Joint Genome Institute"/>
            <person name="Min B."/>
            <person name="Park H."/>
            <person name="Jang Y."/>
            <person name="Kim J.-J."/>
            <person name="Kim K.H."/>
            <person name="Pangilinan J."/>
            <person name="Lipzen A."/>
            <person name="Riley R."/>
            <person name="Grigoriev I.V."/>
            <person name="Spatafora J.W."/>
            <person name="Choi I.-G."/>
        </authorList>
    </citation>
    <scope>NUCLEOTIDE SEQUENCE [LARGE SCALE GENOMIC DNA]</scope>
    <source>
        <strain evidence="3 4">KUC8140</strain>
    </source>
</reference>
<dbReference type="InParanoid" id="A0A0H2S279"/>
<dbReference type="SUPFAM" id="SSF54236">
    <property type="entry name" value="Ubiquitin-like"/>
    <property type="match status" value="1"/>
</dbReference>
<protein>
    <recommendedName>
        <fullName evidence="2">Ubiquitin-like domain-containing protein</fullName>
    </recommendedName>
</protein>
<dbReference type="OrthoDB" id="419317at2759"/>
<dbReference type="InterPro" id="IPR000626">
    <property type="entry name" value="Ubiquitin-like_dom"/>
</dbReference>
<dbReference type="PROSITE" id="PS50053">
    <property type="entry name" value="UBIQUITIN_2"/>
    <property type="match status" value="1"/>
</dbReference>
<evidence type="ECO:0000259" key="2">
    <source>
        <dbReference type="PROSITE" id="PS50053"/>
    </source>
</evidence>
<dbReference type="AlphaFoldDB" id="A0A0H2S279"/>